<sequence>MYRFSDCSTKFCPISLSRQDGKKQSLLLFLKLVPNRVPISILLTFSKVFEKLLHDKPFPDCMKSFSENQENQSRRSTTTNLMVHTNYVTSSILLGLQIDPIYINFAKVFDKVFFMVS</sequence>
<gene>
    <name evidence="1" type="ORF">J437_LFUL002338</name>
</gene>
<name>A0A8K0K849_LADFU</name>
<dbReference type="EMBL" id="KZ308437">
    <property type="protein sequence ID" value="KAG8229613.1"/>
    <property type="molecule type" value="Genomic_DNA"/>
</dbReference>
<evidence type="ECO:0000313" key="1">
    <source>
        <dbReference type="EMBL" id="KAG8229613.1"/>
    </source>
</evidence>
<reference evidence="1" key="1">
    <citation type="submission" date="2013-04" db="EMBL/GenBank/DDBJ databases">
        <authorList>
            <person name="Qu J."/>
            <person name="Murali S.C."/>
            <person name="Bandaranaike D."/>
            <person name="Bellair M."/>
            <person name="Blankenburg K."/>
            <person name="Chao H."/>
            <person name="Dinh H."/>
            <person name="Doddapaneni H."/>
            <person name="Downs B."/>
            <person name="Dugan-Rocha S."/>
            <person name="Elkadiri S."/>
            <person name="Gnanaolivu R.D."/>
            <person name="Hernandez B."/>
            <person name="Javaid M."/>
            <person name="Jayaseelan J.C."/>
            <person name="Lee S."/>
            <person name="Li M."/>
            <person name="Ming W."/>
            <person name="Munidasa M."/>
            <person name="Muniz J."/>
            <person name="Nguyen L."/>
            <person name="Ongeri F."/>
            <person name="Osuji N."/>
            <person name="Pu L.-L."/>
            <person name="Puazo M."/>
            <person name="Qu C."/>
            <person name="Quiroz J."/>
            <person name="Raj R."/>
            <person name="Weissenberger G."/>
            <person name="Xin Y."/>
            <person name="Zou X."/>
            <person name="Han Y."/>
            <person name="Richards S."/>
            <person name="Worley K."/>
            <person name="Muzny D."/>
            <person name="Gibbs R."/>
        </authorList>
    </citation>
    <scope>NUCLEOTIDE SEQUENCE</scope>
    <source>
        <strain evidence="1">Sampled in the wild</strain>
    </source>
</reference>
<dbReference type="Proteomes" id="UP000792457">
    <property type="component" value="Unassembled WGS sequence"/>
</dbReference>
<dbReference type="AlphaFoldDB" id="A0A8K0K849"/>
<accession>A0A8K0K849</accession>
<reference evidence="1" key="2">
    <citation type="submission" date="2017-10" db="EMBL/GenBank/DDBJ databases">
        <title>Ladona fulva Genome sequencing and assembly.</title>
        <authorList>
            <person name="Murali S."/>
            <person name="Richards S."/>
            <person name="Bandaranaike D."/>
            <person name="Bellair M."/>
            <person name="Blankenburg K."/>
            <person name="Chao H."/>
            <person name="Dinh H."/>
            <person name="Doddapaneni H."/>
            <person name="Dugan-Rocha S."/>
            <person name="Elkadiri S."/>
            <person name="Gnanaolivu R."/>
            <person name="Hernandez B."/>
            <person name="Skinner E."/>
            <person name="Javaid M."/>
            <person name="Lee S."/>
            <person name="Li M."/>
            <person name="Ming W."/>
            <person name="Munidasa M."/>
            <person name="Muniz J."/>
            <person name="Nguyen L."/>
            <person name="Hughes D."/>
            <person name="Osuji N."/>
            <person name="Pu L.-L."/>
            <person name="Puazo M."/>
            <person name="Qu C."/>
            <person name="Quiroz J."/>
            <person name="Raj R."/>
            <person name="Weissenberger G."/>
            <person name="Xin Y."/>
            <person name="Zou X."/>
            <person name="Han Y."/>
            <person name="Worley K."/>
            <person name="Muzny D."/>
            <person name="Gibbs R."/>
        </authorList>
    </citation>
    <scope>NUCLEOTIDE SEQUENCE</scope>
    <source>
        <strain evidence="1">Sampled in the wild</strain>
    </source>
</reference>
<organism evidence="1 2">
    <name type="scientific">Ladona fulva</name>
    <name type="common">Scarce chaser dragonfly</name>
    <name type="synonym">Libellula fulva</name>
    <dbReference type="NCBI Taxonomy" id="123851"/>
    <lineage>
        <taxon>Eukaryota</taxon>
        <taxon>Metazoa</taxon>
        <taxon>Ecdysozoa</taxon>
        <taxon>Arthropoda</taxon>
        <taxon>Hexapoda</taxon>
        <taxon>Insecta</taxon>
        <taxon>Pterygota</taxon>
        <taxon>Palaeoptera</taxon>
        <taxon>Odonata</taxon>
        <taxon>Epiprocta</taxon>
        <taxon>Anisoptera</taxon>
        <taxon>Libelluloidea</taxon>
        <taxon>Libellulidae</taxon>
        <taxon>Ladona</taxon>
    </lineage>
</organism>
<keyword evidence="2" id="KW-1185">Reference proteome</keyword>
<comment type="caution">
    <text evidence="1">The sequence shown here is derived from an EMBL/GenBank/DDBJ whole genome shotgun (WGS) entry which is preliminary data.</text>
</comment>
<evidence type="ECO:0000313" key="2">
    <source>
        <dbReference type="Proteomes" id="UP000792457"/>
    </source>
</evidence>
<dbReference type="OrthoDB" id="426210at2759"/>
<proteinExistence type="predicted"/>
<protein>
    <submittedName>
        <fullName evidence="1">Uncharacterized protein</fullName>
    </submittedName>
</protein>